<protein>
    <submittedName>
        <fullName evidence="1">Uncharacterized protein</fullName>
    </submittedName>
</protein>
<dbReference type="EMBL" id="MN738749">
    <property type="protein sequence ID" value="QHS83102.1"/>
    <property type="molecule type" value="Genomic_DNA"/>
</dbReference>
<evidence type="ECO:0000313" key="1">
    <source>
        <dbReference type="EMBL" id="QHS83102.1"/>
    </source>
</evidence>
<proteinExistence type="predicted"/>
<organism evidence="1">
    <name type="scientific">viral metagenome</name>
    <dbReference type="NCBI Taxonomy" id="1070528"/>
    <lineage>
        <taxon>unclassified sequences</taxon>
        <taxon>metagenomes</taxon>
        <taxon>organismal metagenomes</taxon>
    </lineage>
</organism>
<dbReference type="AlphaFoldDB" id="A0A6C0ATJ8"/>
<reference evidence="1" key="1">
    <citation type="journal article" date="2020" name="Nature">
        <title>Giant virus diversity and host interactions through global metagenomics.</title>
        <authorList>
            <person name="Schulz F."/>
            <person name="Roux S."/>
            <person name="Paez-Espino D."/>
            <person name="Jungbluth S."/>
            <person name="Walsh D.A."/>
            <person name="Denef V.J."/>
            <person name="McMahon K.D."/>
            <person name="Konstantinidis K.T."/>
            <person name="Eloe-Fadrosh E.A."/>
            <person name="Kyrpides N.C."/>
            <person name="Woyke T."/>
        </authorList>
    </citation>
    <scope>NUCLEOTIDE SEQUENCE</scope>
    <source>
        <strain evidence="1">GVMAG-S-ERX555943-30</strain>
    </source>
</reference>
<accession>A0A6C0ATJ8</accession>
<name>A0A6C0ATJ8_9ZZZZ</name>
<sequence>MDIFKNVQKKKFENTFVMILKKKRKKWSIYYLKTSNSLKKIRELLIFEGKKIPKTPFKKRPQEISVKTYFFYKIW</sequence>